<evidence type="ECO:0000313" key="3">
    <source>
        <dbReference type="Proteomes" id="UP000077521"/>
    </source>
</evidence>
<evidence type="ECO:0000256" key="1">
    <source>
        <dbReference type="SAM" id="MobiDB-lite"/>
    </source>
</evidence>
<feature type="region of interest" description="Disordered" evidence="1">
    <location>
        <begin position="173"/>
        <end position="204"/>
    </location>
</feature>
<gene>
    <name evidence="2" type="ORF">A4X13_0g6388</name>
</gene>
<accession>A0A177T6C4</accession>
<feature type="compositionally biased region" description="Polar residues" evidence="1">
    <location>
        <begin position="173"/>
        <end position="185"/>
    </location>
</feature>
<reference evidence="2" key="2">
    <citation type="journal article" date="2019" name="IMA Fungus">
        <title>Genome sequencing and comparison of five Tilletia species to identify candidate genes for the detection of regulated species infecting wheat.</title>
        <authorList>
            <person name="Nguyen H.D.T."/>
            <person name="Sultana T."/>
            <person name="Kesanakurti P."/>
            <person name="Hambleton S."/>
        </authorList>
    </citation>
    <scope>NUCLEOTIDE SEQUENCE</scope>
    <source>
        <strain evidence="2">DAOMC 236416</strain>
    </source>
</reference>
<name>A0A177T6C4_9BASI</name>
<dbReference type="Proteomes" id="UP000077521">
    <property type="component" value="Unassembled WGS sequence"/>
</dbReference>
<proteinExistence type="predicted"/>
<dbReference type="EMBL" id="LWDF02000603">
    <property type="protein sequence ID" value="KAE8244661.1"/>
    <property type="molecule type" value="Genomic_DNA"/>
</dbReference>
<evidence type="ECO:0000313" key="2">
    <source>
        <dbReference type="EMBL" id="KAE8244661.1"/>
    </source>
</evidence>
<feature type="compositionally biased region" description="Polar residues" evidence="1">
    <location>
        <begin position="194"/>
        <end position="204"/>
    </location>
</feature>
<reference evidence="2" key="1">
    <citation type="submission" date="2016-04" db="EMBL/GenBank/DDBJ databases">
        <authorList>
            <person name="Nguyen H.D."/>
            <person name="Samba Siva P."/>
            <person name="Cullis J."/>
            <person name="Levesque C.A."/>
            <person name="Hambleton S."/>
        </authorList>
    </citation>
    <scope>NUCLEOTIDE SEQUENCE</scope>
    <source>
        <strain evidence="2">DAOMC 236416</strain>
    </source>
</reference>
<keyword evidence="3" id="KW-1185">Reference proteome</keyword>
<protein>
    <submittedName>
        <fullName evidence="2">Uncharacterized protein</fullName>
    </submittedName>
</protein>
<organism evidence="2 3">
    <name type="scientific">Tilletia indica</name>
    <dbReference type="NCBI Taxonomy" id="43049"/>
    <lineage>
        <taxon>Eukaryota</taxon>
        <taxon>Fungi</taxon>
        <taxon>Dikarya</taxon>
        <taxon>Basidiomycota</taxon>
        <taxon>Ustilaginomycotina</taxon>
        <taxon>Exobasidiomycetes</taxon>
        <taxon>Tilletiales</taxon>
        <taxon>Tilletiaceae</taxon>
        <taxon>Tilletia</taxon>
    </lineage>
</organism>
<dbReference type="AlphaFoldDB" id="A0A177T6C4"/>
<sequence length="204" mass="22438">MPPSEPNNGPIVASIPAALQRHINVLQGGHENAGRLSNSLVRLDCTQQSLEHLVHRHTSSLAQELSRLQRDVEDDQARLDNAVTQLKEHFHRVQDDISAIKTRTMERFSTVSVRLSESQAQDFSSVLDQMKSCIMKLGPEVHSAETDLIRVECQLVGLNSWNVAWPEALSAAAQSVQGSTDSTGSPPRYVAPQRPSTENNSVQA</sequence>
<comment type="caution">
    <text evidence="2">The sequence shown here is derived from an EMBL/GenBank/DDBJ whole genome shotgun (WGS) entry which is preliminary data.</text>
</comment>